<keyword evidence="3" id="KW-1185">Reference proteome</keyword>
<reference evidence="2" key="1">
    <citation type="journal article" date="2023" name="Mol. Phylogenet. Evol.">
        <title>Genome-scale phylogeny and comparative genomics of the fungal order Sordariales.</title>
        <authorList>
            <person name="Hensen N."/>
            <person name="Bonometti L."/>
            <person name="Westerberg I."/>
            <person name="Brannstrom I.O."/>
            <person name="Guillou S."/>
            <person name="Cros-Aarteil S."/>
            <person name="Calhoun S."/>
            <person name="Haridas S."/>
            <person name="Kuo A."/>
            <person name="Mondo S."/>
            <person name="Pangilinan J."/>
            <person name="Riley R."/>
            <person name="LaButti K."/>
            <person name="Andreopoulos B."/>
            <person name="Lipzen A."/>
            <person name="Chen C."/>
            <person name="Yan M."/>
            <person name="Daum C."/>
            <person name="Ng V."/>
            <person name="Clum A."/>
            <person name="Steindorff A."/>
            <person name="Ohm R.A."/>
            <person name="Martin F."/>
            <person name="Silar P."/>
            <person name="Natvig D.O."/>
            <person name="Lalanne C."/>
            <person name="Gautier V."/>
            <person name="Ament-Velasquez S.L."/>
            <person name="Kruys A."/>
            <person name="Hutchinson M.I."/>
            <person name="Powell A.J."/>
            <person name="Barry K."/>
            <person name="Miller A.N."/>
            <person name="Grigoriev I.V."/>
            <person name="Debuchy R."/>
            <person name="Gladieux P."/>
            <person name="Hiltunen Thoren M."/>
            <person name="Johannesson H."/>
        </authorList>
    </citation>
    <scope>NUCLEOTIDE SEQUENCE</scope>
    <source>
        <strain evidence="2">PSN293</strain>
    </source>
</reference>
<dbReference type="PANTHER" id="PTHR15837">
    <property type="entry name" value="RAN GUANINE NUCLEOTIDE RELEASE FACTOR"/>
    <property type="match status" value="1"/>
</dbReference>
<dbReference type="Proteomes" id="UP001301769">
    <property type="component" value="Unassembled WGS sequence"/>
</dbReference>
<reference evidence="2" key="2">
    <citation type="submission" date="2023-05" db="EMBL/GenBank/DDBJ databases">
        <authorList>
            <consortium name="Lawrence Berkeley National Laboratory"/>
            <person name="Steindorff A."/>
            <person name="Hensen N."/>
            <person name="Bonometti L."/>
            <person name="Westerberg I."/>
            <person name="Brannstrom I.O."/>
            <person name="Guillou S."/>
            <person name="Cros-Aarteil S."/>
            <person name="Calhoun S."/>
            <person name="Haridas S."/>
            <person name="Kuo A."/>
            <person name="Mondo S."/>
            <person name="Pangilinan J."/>
            <person name="Riley R."/>
            <person name="Labutti K."/>
            <person name="Andreopoulos B."/>
            <person name="Lipzen A."/>
            <person name="Chen C."/>
            <person name="Yanf M."/>
            <person name="Daum C."/>
            <person name="Ng V."/>
            <person name="Clum A."/>
            <person name="Ohm R."/>
            <person name="Martin F."/>
            <person name="Silar P."/>
            <person name="Natvig D."/>
            <person name="Lalanne C."/>
            <person name="Gautier V."/>
            <person name="Ament-Velasquez S.L."/>
            <person name="Kruys A."/>
            <person name="Hutchinson M.I."/>
            <person name="Powell A.J."/>
            <person name="Barry K."/>
            <person name="Miller A.N."/>
            <person name="Grigoriev I.V."/>
            <person name="Debuchy R."/>
            <person name="Gladieux P."/>
            <person name="Thoren M.H."/>
            <person name="Johannesson H."/>
        </authorList>
    </citation>
    <scope>NUCLEOTIDE SEQUENCE</scope>
    <source>
        <strain evidence="2">PSN293</strain>
    </source>
</reference>
<sequence>MSVSYFGRSEPDGRRLGSDLNLLGKWVQTFSTLTEPPRKYSLSQLSNPDKQTLFSDKASEFRLKDGPNGTVKLETIAEVEAEMGRWDAFFKDMDPEVLELTQHPNFHKSHQQVHQLKLAVSEGTYGARTAHGLEQVKLGTGIDTTRSNRIEAHVLKAGQAPGMKWKTVSLDDVEPQTVPSLSANLSNITIENIKIDNEAFKIKVAKTVQESVTKSFANPRSASSAMSPTHGSETSVSSHSPRSSEDSSSPSSQTSSSAGTGQSPTPSRGADLLNYLKSTTTANLAVPSTRNPSSDPVKTILKRPQPAPALISPSPVTTAVPAAGKLNLAKVQVHPDVPCYEFAYRFVQTEVVPEYWTTKAGKARYLAYKLESLKQEDLKLQKSPETSLVALGPVHIFIDLSNIIIGFYDSIKTKRGIPPQKRVKPPAFSFENFDTLLSRGRKTEKKVVAGSVGSHSRRPTYMAEAEQLKYEMNILQRVSKPASPVNRRKGKNESATSDTSGDDYFVSPMKQGEQGVDELIHLKLLQSALDKPSGGTIVLATGDAAHAEYSDGFKKNIERVLNYGWNVELYGWSRNISSAWRDTAFAQQWGRRFRIIELDDYCEELFGLTIDSFNE</sequence>
<dbReference type="GO" id="GO:0005634">
    <property type="term" value="C:nucleus"/>
    <property type="evidence" value="ECO:0007669"/>
    <property type="project" value="TreeGrafter"/>
</dbReference>
<feature type="compositionally biased region" description="Polar residues" evidence="1">
    <location>
        <begin position="215"/>
        <end position="231"/>
    </location>
</feature>
<dbReference type="PANTHER" id="PTHR15837:SF5">
    <property type="entry name" value="NYN DOMAIN-CONTAINING PROTEIN"/>
    <property type="match status" value="1"/>
</dbReference>
<accession>A0AAN7BA13</accession>
<dbReference type="GO" id="GO:0031267">
    <property type="term" value="F:small GTPase binding"/>
    <property type="evidence" value="ECO:0007669"/>
    <property type="project" value="TreeGrafter"/>
</dbReference>
<comment type="caution">
    <text evidence="2">The sequence shown here is derived from an EMBL/GenBank/DDBJ whole genome shotgun (WGS) entry which is preliminary data.</text>
</comment>
<evidence type="ECO:0000313" key="3">
    <source>
        <dbReference type="Proteomes" id="UP001301769"/>
    </source>
</evidence>
<gene>
    <name evidence="2" type="ORF">QBC37DRAFT_93385</name>
</gene>
<dbReference type="GO" id="GO:0005085">
    <property type="term" value="F:guanyl-nucleotide exchange factor activity"/>
    <property type="evidence" value="ECO:0007669"/>
    <property type="project" value="TreeGrafter"/>
</dbReference>
<dbReference type="Gene3D" id="3.40.50.1010">
    <property type="entry name" value="5'-nuclease"/>
    <property type="match status" value="1"/>
</dbReference>
<dbReference type="GO" id="GO:0006606">
    <property type="term" value="P:protein import into nucleus"/>
    <property type="evidence" value="ECO:0007669"/>
    <property type="project" value="TreeGrafter"/>
</dbReference>
<dbReference type="AlphaFoldDB" id="A0AAN7BA13"/>
<feature type="region of interest" description="Disordered" evidence="1">
    <location>
        <begin position="479"/>
        <end position="503"/>
    </location>
</feature>
<name>A0AAN7BA13_9PEZI</name>
<dbReference type="CDD" id="cd18724">
    <property type="entry name" value="PIN_LabA-like"/>
    <property type="match status" value="1"/>
</dbReference>
<feature type="region of interest" description="Disordered" evidence="1">
    <location>
        <begin position="281"/>
        <end position="300"/>
    </location>
</feature>
<dbReference type="EMBL" id="MU858069">
    <property type="protein sequence ID" value="KAK4216323.1"/>
    <property type="molecule type" value="Genomic_DNA"/>
</dbReference>
<dbReference type="InterPro" id="IPR007681">
    <property type="entry name" value="Mog1"/>
</dbReference>
<protein>
    <submittedName>
        <fullName evidence="2">Uncharacterized protein</fullName>
    </submittedName>
</protein>
<feature type="region of interest" description="Disordered" evidence="1">
    <location>
        <begin position="215"/>
        <end position="271"/>
    </location>
</feature>
<proteinExistence type="predicted"/>
<evidence type="ECO:0000313" key="2">
    <source>
        <dbReference type="EMBL" id="KAK4216323.1"/>
    </source>
</evidence>
<evidence type="ECO:0000256" key="1">
    <source>
        <dbReference type="SAM" id="MobiDB-lite"/>
    </source>
</evidence>
<feature type="compositionally biased region" description="Polar residues" evidence="1">
    <location>
        <begin position="281"/>
        <end position="296"/>
    </location>
</feature>
<organism evidence="2 3">
    <name type="scientific">Rhypophila decipiens</name>
    <dbReference type="NCBI Taxonomy" id="261697"/>
    <lineage>
        <taxon>Eukaryota</taxon>
        <taxon>Fungi</taxon>
        <taxon>Dikarya</taxon>
        <taxon>Ascomycota</taxon>
        <taxon>Pezizomycotina</taxon>
        <taxon>Sordariomycetes</taxon>
        <taxon>Sordariomycetidae</taxon>
        <taxon>Sordariales</taxon>
        <taxon>Naviculisporaceae</taxon>
        <taxon>Rhypophila</taxon>
    </lineage>
</organism>
<feature type="compositionally biased region" description="Low complexity" evidence="1">
    <location>
        <begin position="232"/>
        <end position="267"/>
    </location>
</feature>